<reference evidence="1 2" key="1">
    <citation type="submission" date="2006-03" db="EMBL/GenBank/DDBJ databases">
        <title>Complete sequence of Rhodopseudomonas palustris BisB5.</title>
        <authorList>
            <consortium name="US DOE Joint Genome Institute"/>
            <person name="Copeland A."/>
            <person name="Lucas S."/>
            <person name="Lapidus A."/>
            <person name="Barry K."/>
            <person name="Detter J.C."/>
            <person name="Glavina del Rio T."/>
            <person name="Hammon N."/>
            <person name="Israni S."/>
            <person name="Dalin E."/>
            <person name="Tice H."/>
            <person name="Pitluck S."/>
            <person name="Chain P."/>
            <person name="Malfatti S."/>
            <person name="Shin M."/>
            <person name="Vergez L."/>
            <person name="Schmutz J."/>
            <person name="Larimer F."/>
            <person name="Land M."/>
            <person name="Hauser L."/>
            <person name="Pelletier D.A."/>
            <person name="Kyrpides N."/>
            <person name="Lykidis A."/>
            <person name="Oda Y."/>
            <person name="Harwood C.S."/>
            <person name="Richardson P."/>
        </authorList>
    </citation>
    <scope>NUCLEOTIDE SEQUENCE [LARGE SCALE GENOMIC DNA]</scope>
    <source>
        <strain evidence="1 2">BisB5</strain>
    </source>
</reference>
<proteinExistence type="predicted"/>
<dbReference type="KEGG" id="rpd:RPD_3012"/>
<sequence>MERKMLQGHLNTETALPIEAGESPDVLFDLGLLFASGRGAPVDLIAAHKWFNLAALKGRADAIELRREVAAQMSADEIAAAQREARAWITSH</sequence>
<dbReference type="Proteomes" id="UP000001818">
    <property type="component" value="Chromosome"/>
</dbReference>
<dbReference type="EMBL" id="CP000283">
    <property type="protein sequence ID" value="ABE40238.1"/>
    <property type="molecule type" value="Genomic_DNA"/>
</dbReference>
<dbReference type="SUPFAM" id="SSF81901">
    <property type="entry name" value="HCP-like"/>
    <property type="match status" value="1"/>
</dbReference>
<organism evidence="1 2">
    <name type="scientific">Rhodopseudomonas palustris (strain BisB5)</name>
    <dbReference type="NCBI Taxonomy" id="316057"/>
    <lineage>
        <taxon>Bacteria</taxon>
        <taxon>Pseudomonadati</taxon>
        <taxon>Pseudomonadota</taxon>
        <taxon>Alphaproteobacteria</taxon>
        <taxon>Hyphomicrobiales</taxon>
        <taxon>Nitrobacteraceae</taxon>
        <taxon>Rhodopseudomonas</taxon>
    </lineage>
</organism>
<name>Q135K1_RHOPS</name>
<dbReference type="HOGENOM" id="CLU_146682_0_0_5"/>
<gene>
    <name evidence="1" type="ordered locus">RPD_3012</name>
</gene>
<dbReference type="eggNOG" id="COG0790">
    <property type="taxonomic scope" value="Bacteria"/>
</dbReference>
<dbReference type="InterPro" id="IPR011990">
    <property type="entry name" value="TPR-like_helical_dom_sf"/>
</dbReference>
<dbReference type="Gene3D" id="1.25.40.10">
    <property type="entry name" value="Tetratricopeptide repeat domain"/>
    <property type="match status" value="1"/>
</dbReference>
<protein>
    <submittedName>
        <fullName evidence="1">Sel1</fullName>
    </submittedName>
</protein>
<dbReference type="AlphaFoldDB" id="Q135K1"/>
<evidence type="ECO:0000313" key="1">
    <source>
        <dbReference type="EMBL" id="ABE40238.1"/>
    </source>
</evidence>
<dbReference type="STRING" id="316057.RPD_3012"/>
<evidence type="ECO:0000313" key="2">
    <source>
        <dbReference type="Proteomes" id="UP000001818"/>
    </source>
</evidence>
<accession>Q135K1</accession>